<dbReference type="CDD" id="cd03487">
    <property type="entry name" value="RT_Bac_retron_II"/>
    <property type="match status" value="1"/>
</dbReference>
<comment type="similarity">
    <text evidence="8">Belongs to the bacterial reverse transcriptase family.</text>
</comment>
<name>A0A4R8ZUA5_9MICO</name>
<dbReference type="InterPro" id="IPR000477">
    <property type="entry name" value="RT_dom"/>
</dbReference>
<dbReference type="EMBL" id="SOHE01000083">
    <property type="protein sequence ID" value="TFD45695.1"/>
    <property type="molecule type" value="Genomic_DNA"/>
</dbReference>
<dbReference type="GO" id="GO:0046872">
    <property type="term" value="F:metal ion binding"/>
    <property type="evidence" value="ECO:0007669"/>
    <property type="project" value="UniProtKB-KW"/>
</dbReference>
<dbReference type="InterPro" id="IPR051083">
    <property type="entry name" value="GrpII_Intron_Splice-Mob/Def"/>
</dbReference>
<dbReference type="PANTHER" id="PTHR34047:SF7">
    <property type="entry name" value="RNA-DIRECTED DNA POLYMERASE"/>
    <property type="match status" value="1"/>
</dbReference>
<keyword evidence="7" id="KW-0051">Antiviral defense</keyword>
<evidence type="ECO:0000256" key="1">
    <source>
        <dbReference type="ARBA" id="ARBA00012493"/>
    </source>
</evidence>
<protein>
    <recommendedName>
        <fullName evidence="1">RNA-directed DNA polymerase</fullName>
        <ecNumber evidence="1">2.7.7.49</ecNumber>
    </recommendedName>
</protein>
<feature type="domain" description="Reverse transcriptase" evidence="10">
    <location>
        <begin position="108"/>
        <end position="349"/>
    </location>
</feature>
<evidence type="ECO:0000256" key="6">
    <source>
        <dbReference type="ARBA" id="ARBA00022918"/>
    </source>
</evidence>
<keyword evidence="5" id="KW-0460">Magnesium</keyword>
<dbReference type="GO" id="GO:0051607">
    <property type="term" value="P:defense response to virus"/>
    <property type="evidence" value="ECO:0007669"/>
    <property type="project" value="UniProtKB-KW"/>
</dbReference>
<evidence type="ECO:0000256" key="4">
    <source>
        <dbReference type="ARBA" id="ARBA00022723"/>
    </source>
</evidence>
<gene>
    <name evidence="11" type="ORF">E3T55_18630</name>
</gene>
<comment type="caution">
    <text evidence="11">The sequence shown here is derived from an EMBL/GenBank/DDBJ whole genome shotgun (WGS) entry which is preliminary data.</text>
</comment>
<dbReference type="EC" id="2.7.7.49" evidence="1"/>
<keyword evidence="3" id="KW-0548">Nucleotidyltransferase</keyword>
<evidence type="ECO:0000313" key="12">
    <source>
        <dbReference type="Proteomes" id="UP000297447"/>
    </source>
</evidence>
<evidence type="ECO:0000256" key="2">
    <source>
        <dbReference type="ARBA" id="ARBA00022679"/>
    </source>
</evidence>
<evidence type="ECO:0000256" key="5">
    <source>
        <dbReference type="ARBA" id="ARBA00022842"/>
    </source>
</evidence>
<keyword evidence="4" id="KW-0479">Metal-binding</keyword>
<dbReference type="InterPro" id="IPR043502">
    <property type="entry name" value="DNA/RNA_pol_sf"/>
</dbReference>
<dbReference type="OrthoDB" id="1550386at2"/>
<sequence>MIEVGARALGARRRWLGPLASEILSSYPRAPTDAPRELAAHITGCTAFSNAVEEATSRGVPITIASYPLTPPQAGAVTSALPRLDTLGDLAALLGLTPGELDWFADTGHWNRRARPGVLHHYRYEWRARPGRTPRLLEVPGTRLRALQRTLLNDLLGLIPAHPAAHGFVPGRSAVTGAARHTGAAVVISLDLTSFFASVSAQNIYGTLRRVGYPEAVAYSLTGLCTHAVPPRVIAAMPPGGDPGERAALRRALASAHLPQGAPTSPVLGNLAIRRLDARLDGWAEAAEATYTRYADDLAFSGGDALHRRADAFVRGVTRLVTAEGHTVNPHKTRVRPASVRQSVTGIVVNARPNLVRVEADRLKAIVHNCVVHGPAGQNRGAHPDFRAHLLGRISWVEQLNPQRGARLRATFARIRW</sequence>
<reference evidence="11 12" key="1">
    <citation type="submission" date="2019-03" db="EMBL/GenBank/DDBJ databases">
        <title>Genomics of glacier-inhabiting Cryobacterium strains.</title>
        <authorList>
            <person name="Liu Q."/>
            <person name="Xin Y.-H."/>
        </authorList>
    </citation>
    <scope>NUCLEOTIDE SEQUENCE [LARGE SCALE GENOMIC DNA]</scope>
    <source>
        <strain evidence="11 12">Hh14</strain>
    </source>
</reference>
<dbReference type="InterPro" id="IPR000123">
    <property type="entry name" value="Reverse_transcriptase_msDNA"/>
</dbReference>
<evidence type="ECO:0000259" key="10">
    <source>
        <dbReference type="PROSITE" id="PS50878"/>
    </source>
</evidence>
<evidence type="ECO:0000256" key="3">
    <source>
        <dbReference type="ARBA" id="ARBA00022695"/>
    </source>
</evidence>
<dbReference type="PANTHER" id="PTHR34047">
    <property type="entry name" value="NUCLEAR INTRON MATURASE 1, MITOCHONDRIAL-RELATED"/>
    <property type="match status" value="1"/>
</dbReference>
<organism evidence="11 12">
    <name type="scientific">Cryobacterium frigoriphilum</name>
    <dbReference type="NCBI Taxonomy" id="1259150"/>
    <lineage>
        <taxon>Bacteria</taxon>
        <taxon>Bacillati</taxon>
        <taxon>Actinomycetota</taxon>
        <taxon>Actinomycetes</taxon>
        <taxon>Micrococcales</taxon>
        <taxon>Microbacteriaceae</taxon>
        <taxon>Cryobacterium</taxon>
    </lineage>
</organism>
<dbReference type="PRINTS" id="PR00866">
    <property type="entry name" value="RNADNAPOLMS"/>
</dbReference>
<dbReference type="GO" id="GO:0003723">
    <property type="term" value="F:RNA binding"/>
    <property type="evidence" value="ECO:0007669"/>
    <property type="project" value="InterPro"/>
</dbReference>
<dbReference type="SUPFAM" id="SSF56672">
    <property type="entry name" value="DNA/RNA polymerases"/>
    <property type="match status" value="1"/>
</dbReference>
<evidence type="ECO:0000256" key="9">
    <source>
        <dbReference type="ARBA" id="ARBA00048173"/>
    </source>
</evidence>
<keyword evidence="2" id="KW-0808">Transferase</keyword>
<keyword evidence="12" id="KW-1185">Reference proteome</keyword>
<comment type="catalytic activity">
    <reaction evidence="9">
        <text>DNA(n) + a 2'-deoxyribonucleoside 5'-triphosphate = DNA(n+1) + diphosphate</text>
        <dbReference type="Rhea" id="RHEA:22508"/>
        <dbReference type="Rhea" id="RHEA-COMP:17339"/>
        <dbReference type="Rhea" id="RHEA-COMP:17340"/>
        <dbReference type="ChEBI" id="CHEBI:33019"/>
        <dbReference type="ChEBI" id="CHEBI:61560"/>
        <dbReference type="ChEBI" id="CHEBI:173112"/>
        <dbReference type="EC" id="2.7.7.49"/>
    </reaction>
</comment>
<dbReference type="GO" id="GO:0003964">
    <property type="term" value="F:RNA-directed DNA polymerase activity"/>
    <property type="evidence" value="ECO:0007669"/>
    <property type="project" value="UniProtKB-KW"/>
</dbReference>
<accession>A0A4R8ZUA5</accession>
<proteinExistence type="inferred from homology"/>
<dbReference type="Proteomes" id="UP000297447">
    <property type="component" value="Unassembled WGS sequence"/>
</dbReference>
<dbReference type="Pfam" id="PF00078">
    <property type="entry name" value="RVT_1"/>
    <property type="match status" value="1"/>
</dbReference>
<evidence type="ECO:0000256" key="8">
    <source>
        <dbReference type="ARBA" id="ARBA00034120"/>
    </source>
</evidence>
<evidence type="ECO:0000313" key="11">
    <source>
        <dbReference type="EMBL" id="TFD45695.1"/>
    </source>
</evidence>
<keyword evidence="6 11" id="KW-0695">RNA-directed DNA polymerase</keyword>
<dbReference type="AlphaFoldDB" id="A0A4R8ZUA5"/>
<evidence type="ECO:0000256" key="7">
    <source>
        <dbReference type="ARBA" id="ARBA00023118"/>
    </source>
</evidence>
<dbReference type="PROSITE" id="PS50878">
    <property type="entry name" value="RT_POL"/>
    <property type="match status" value="1"/>
</dbReference>